<evidence type="ECO:0000256" key="2">
    <source>
        <dbReference type="ARBA" id="ARBA00012888"/>
    </source>
</evidence>
<dbReference type="CDD" id="cd04301">
    <property type="entry name" value="NAT_SF"/>
    <property type="match status" value="1"/>
</dbReference>
<dbReference type="OrthoDB" id="9799096at2"/>
<dbReference type="InterPro" id="IPR000182">
    <property type="entry name" value="GNAT_dom"/>
</dbReference>
<dbReference type="Proteomes" id="UP000199513">
    <property type="component" value="Unassembled WGS sequence"/>
</dbReference>
<evidence type="ECO:0000256" key="4">
    <source>
        <dbReference type="ARBA" id="ARBA00022679"/>
    </source>
</evidence>
<dbReference type="RefSeq" id="WP_091543631.1">
    <property type="nucleotide sequence ID" value="NZ_FONY01000012.1"/>
</dbReference>
<dbReference type="NCBIfam" id="NF043067">
    <property type="entry name" value="AAC_6p_group_E"/>
    <property type="match status" value="1"/>
</dbReference>
<keyword evidence="5" id="KW-0046">Antibiotic resistance</keyword>
<evidence type="ECO:0000256" key="5">
    <source>
        <dbReference type="ARBA" id="ARBA00023251"/>
    </source>
</evidence>
<proteinExistence type="predicted"/>
<dbReference type="Gene3D" id="3.40.630.30">
    <property type="match status" value="1"/>
</dbReference>
<comment type="subunit">
    <text evidence="1">Homodimer.</text>
</comment>
<evidence type="ECO:0000256" key="7">
    <source>
        <dbReference type="ARBA" id="ARBA00029660"/>
    </source>
</evidence>
<dbReference type="PANTHER" id="PTHR43072">
    <property type="entry name" value="N-ACETYLTRANSFERASE"/>
    <property type="match status" value="1"/>
</dbReference>
<name>A0A1I2F0D6_9BACT</name>
<dbReference type="STRING" id="1003.SAMN04488541_10129"/>
<protein>
    <recommendedName>
        <fullName evidence="3">Aminoglycoside N(6')-acetyltransferase type 1</fullName>
        <ecNumber evidence="2">2.3.1.82</ecNumber>
    </recommendedName>
    <alternativeName>
        <fullName evidence="7">Aminoglycoside resistance protein</fullName>
    </alternativeName>
</protein>
<dbReference type="EC" id="2.3.1.82" evidence="2"/>
<organism evidence="10 11">
    <name type="scientific">Thermoflexibacter ruber</name>
    <dbReference type="NCBI Taxonomy" id="1003"/>
    <lineage>
        <taxon>Bacteria</taxon>
        <taxon>Pseudomonadati</taxon>
        <taxon>Bacteroidota</taxon>
        <taxon>Cytophagia</taxon>
        <taxon>Cytophagales</taxon>
        <taxon>Thermoflexibacteraceae</taxon>
        <taxon>Thermoflexibacter</taxon>
    </lineage>
</organism>
<dbReference type="GO" id="GO:0046677">
    <property type="term" value="P:response to antibiotic"/>
    <property type="evidence" value="ECO:0007669"/>
    <property type="project" value="UniProtKB-KW"/>
</dbReference>
<evidence type="ECO:0000259" key="9">
    <source>
        <dbReference type="PROSITE" id="PS51186"/>
    </source>
</evidence>
<sequence>MEIEVVSAKNLPALIGLVLELWTECSYEEELENYQSIIDSSDEICFLAKVQEQHIAFIHLTTRNDYVAGTASSPVAYIEGVYVKPNFQKRGVAKALITVAENWAKQKGLKQIASDTEITNLSSIDFHKKVGFSEVERIVCFVKDLS</sequence>
<feature type="domain" description="N-acetyltransferase" evidence="9">
    <location>
        <begin position="1"/>
        <end position="146"/>
    </location>
</feature>
<comment type="catalytic activity">
    <reaction evidence="8">
        <text>kanamycin B + acetyl-CoA = N(6')-acetylkanamycin B + CoA + H(+)</text>
        <dbReference type="Rhea" id="RHEA:16449"/>
        <dbReference type="ChEBI" id="CHEBI:15378"/>
        <dbReference type="ChEBI" id="CHEBI:57287"/>
        <dbReference type="ChEBI" id="CHEBI:57288"/>
        <dbReference type="ChEBI" id="CHEBI:58390"/>
        <dbReference type="ChEBI" id="CHEBI:58549"/>
        <dbReference type="EC" id="2.3.1.82"/>
    </reaction>
</comment>
<dbReference type="EMBL" id="FONY01000012">
    <property type="protein sequence ID" value="SFE98615.1"/>
    <property type="molecule type" value="Genomic_DNA"/>
</dbReference>
<dbReference type="InterPro" id="IPR024170">
    <property type="entry name" value="Aminoglycoside_N6-AcTrfrase"/>
</dbReference>
<dbReference type="InterPro" id="IPR016181">
    <property type="entry name" value="Acyl_CoA_acyltransferase"/>
</dbReference>
<keyword evidence="11" id="KW-1185">Reference proteome</keyword>
<accession>A0A1I2F0D6</accession>
<reference evidence="10 11" key="1">
    <citation type="submission" date="2016-10" db="EMBL/GenBank/DDBJ databases">
        <authorList>
            <person name="de Groot N.N."/>
        </authorList>
    </citation>
    <scope>NUCLEOTIDE SEQUENCE [LARGE SCALE GENOMIC DNA]</scope>
    <source>
        <strain>GEY</strain>
        <strain evidence="11">DSM 9560</strain>
    </source>
</reference>
<dbReference type="PIRSF" id="PIRSF000452">
    <property type="entry name" value="6-N-acetyltransf"/>
    <property type="match status" value="1"/>
</dbReference>
<keyword evidence="4 10" id="KW-0808">Transferase</keyword>
<evidence type="ECO:0000313" key="11">
    <source>
        <dbReference type="Proteomes" id="UP000199513"/>
    </source>
</evidence>
<evidence type="ECO:0000256" key="3">
    <source>
        <dbReference type="ARBA" id="ARBA00017677"/>
    </source>
</evidence>
<dbReference type="PROSITE" id="PS51186">
    <property type="entry name" value="GNAT"/>
    <property type="match status" value="1"/>
</dbReference>
<dbReference type="Pfam" id="PF00583">
    <property type="entry name" value="Acetyltransf_1"/>
    <property type="match status" value="1"/>
</dbReference>
<evidence type="ECO:0000256" key="6">
    <source>
        <dbReference type="ARBA" id="ARBA00023315"/>
    </source>
</evidence>
<keyword evidence="6" id="KW-0012">Acyltransferase</keyword>
<evidence type="ECO:0000256" key="1">
    <source>
        <dbReference type="ARBA" id="ARBA00011738"/>
    </source>
</evidence>
<evidence type="ECO:0000256" key="8">
    <source>
        <dbReference type="ARBA" id="ARBA00048923"/>
    </source>
</evidence>
<dbReference type="GO" id="GO:0047663">
    <property type="term" value="F:aminoglycoside 6'-N-acetyltransferase activity"/>
    <property type="evidence" value="ECO:0007669"/>
    <property type="project" value="UniProtKB-EC"/>
</dbReference>
<dbReference type="SUPFAM" id="SSF55729">
    <property type="entry name" value="Acyl-CoA N-acyltransferases (Nat)"/>
    <property type="match status" value="1"/>
</dbReference>
<gene>
    <name evidence="10" type="ORF">SAMN04488541_10129</name>
</gene>
<dbReference type="AlphaFoldDB" id="A0A1I2F0D6"/>
<evidence type="ECO:0000313" key="10">
    <source>
        <dbReference type="EMBL" id="SFE98615.1"/>
    </source>
</evidence>